<dbReference type="CDD" id="cd01389">
    <property type="entry name" value="HMG-box_ROX1-like"/>
    <property type="match status" value="1"/>
</dbReference>
<dbReference type="GO" id="GO:0030154">
    <property type="term" value="P:cell differentiation"/>
    <property type="evidence" value="ECO:0007669"/>
    <property type="project" value="TreeGrafter"/>
</dbReference>
<feature type="region of interest" description="Disordered" evidence="4">
    <location>
        <begin position="1"/>
        <end position="146"/>
    </location>
</feature>
<protein>
    <recommendedName>
        <fullName evidence="5">HMG box domain-containing protein</fullName>
    </recommendedName>
</protein>
<feature type="compositionally biased region" description="Low complexity" evidence="4">
    <location>
        <begin position="257"/>
        <end position="284"/>
    </location>
</feature>
<evidence type="ECO:0000256" key="4">
    <source>
        <dbReference type="SAM" id="MobiDB-lite"/>
    </source>
</evidence>
<feature type="region of interest" description="Disordered" evidence="4">
    <location>
        <begin position="192"/>
        <end position="221"/>
    </location>
</feature>
<dbReference type="Proteomes" id="UP000309038">
    <property type="component" value="Unassembled WGS sequence"/>
</dbReference>
<dbReference type="SMART" id="SM00398">
    <property type="entry name" value="HMG"/>
    <property type="match status" value="1"/>
</dbReference>
<dbReference type="GO" id="GO:0000978">
    <property type="term" value="F:RNA polymerase II cis-regulatory region sequence-specific DNA binding"/>
    <property type="evidence" value="ECO:0007669"/>
    <property type="project" value="TreeGrafter"/>
</dbReference>
<dbReference type="Gene3D" id="1.10.30.10">
    <property type="entry name" value="High mobility group box domain"/>
    <property type="match status" value="1"/>
</dbReference>
<dbReference type="PANTHER" id="PTHR10270:SF161">
    <property type="entry name" value="SEX-DETERMINING REGION Y PROTEIN"/>
    <property type="match status" value="1"/>
</dbReference>
<feature type="compositionally biased region" description="Low complexity" evidence="4">
    <location>
        <begin position="34"/>
        <end position="71"/>
    </location>
</feature>
<dbReference type="GO" id="GO:0005634">
    <property type="term" value="C:nucleus"/>
    <property type="evidence" value="ECO:0007669"/>
    <property type="project" value="UniProtKB-UniRule"/>
</dbReference>
<dbReference type="PANTHER" id="PTHR10270">
    <property type="entry name" value="SOX TRANSCRIPTION FACTOR"/>
    <property type="match status" value="1"/>
</dbReference>
<feature type="region of interest" description="Disordered" evidence="4">
    <location>
        <begin position="249"/>
        <end position="289"/>
    </location>
</feature>
<keyword evidence="3" id="KW-0539">Nucleus</keyword>
<dbReference type="PROSITE" id="PS50118">
    <property type="entry name" value="HMG_BOX_2"/>
    <property type="match status" value="1"/>
</dbReference>
<dbReference type="EMBL" id="SGPJ01000080">
    <property type="protein sequence ID" value="THG99438.1"/>
    <property type="molecule type" value="Genomic_DNA"/>
</dbReference>
<evidence type="ECO:0000313" key="6">
    <source>
        <dbReference type="EMBL" id="THG99438.1"/>
    </source>
</evidence>
<keyword evidence="1 3" id="KW-0238">DNA-binding</keyword>
<feature type="domain" description="HMG box" evidence="5">
    <location>
        <begin position="92"/>
        <end position="194"/>
    </location>
</feature>
<evidence type="ECO:0000256" key="2">
    <source>
        <dbReference type="ARBA" id="ARBA00023163"/>
    </source>
</evidence>
<feature type="compositionally biased region" description="Basic residues" evidence="4">
    <location>
        <begin position="202"/>
        <end position="221"/>
    </location>
</feature>
<proteinExistence type="predicted"/>
<evidence type="ECO:0000256" key="3">
    <source>
        <dbReference type="PROSITE-ProRule" id="PRU00267"/>
    </source>
</evidence>
<name>A0A4S4KLT3_9APHY</name>
<evidence type="ECO:0000313" key="7">
    <source>
        <dbReference type="Proteomes" id="UP000309038"/>
    </source>
</evidence>
<reference evidence="6 7" key="1">
    <citation type="submission" date="2019-02" db="EMBL/GenBank/DDBJ databases">
        <title>Genome sequencing of the rare red list fungi Phlebia centrifuga.</title>
        <authorList>
            <person name="Buettner E."/>
            <person name="Kellner H."/>
        </authorList>
    </citation>
    <scope>NUCLEOTIDE SEQUENCE [LARGE SCALE GENOMIC DNA]</scope>
    <source>
        <strain evidence="6 7">DSM 108282</strain>
    </source>
</reference>
<keyword evidence="2" id="KW-0804">Transcription</keyword>
<feature type="compositionally biased region" description="Basic and acidic residues" evidence="4">
    <location>
        <begin position="104"/>
        <end position="122"/>
    </location>
</feature>
<dbReference type="InterPro" id="IPR050140">
    <property type="entry name" value="SRY-related_HMG-box_TF-like"/>
</dbReference>
<dbReference type="AlphaFoldDB" id="A0A4S4KLT3"/>
<feature type="compositionally biased region" description="Basic and acidic residues" evidence="4">
    <location>
        <begin position="129"/>
        <end position="146"/>
    </location>
</feature>
<dbReference type="InterPro" id="IPR036910">
    <property type="entry name" value="HMG_box_dom_sf"/>
</dbReference>
<evidence type="ECO:0000259" key="5">
    <source>
        <dbReference type="PROSITE" id="PS50118"/>
    </source>
</evidence>
<sequence>MPAARIPPSRRSRRLASRPPTDTEYQDSDFDLQSESPRSSDASSFSSLTTPISTPASSPTSSPSSCATSLASDDESVPSARSHSSKKASNHINRPPNAFIVFRSELRAEEKRRQEEESIKREERKRRAKEAGIKEEERTKEEDKQKNAITRSLSQFSCIAGELWRSLTFQEQQPWRAKADRMKLEHMILHPGYKYSPNSKAKAQKKRRSPGNTKLRQKRSKVVVELEHEGYGGDEIDNLVSTLEARLGVGRKTRTSAPRTKQQTRTRQSQSQSSASSSNTPAPSRRTKAEALISSSLPSDQETLSLEVADTQGSPASAQGPLFVATEDTVTFALQGSSPQVFHQDENYFGQSFIDSFQPTAVPNEFYAFDYDQNNTLDFAGFTDPPEVNTDYPYLLSNNLFDSYNEFTPESFEPSIDVAMGDLGWSNFTAF</sequence>
<dbReference type="GO" id="GO:0001228">
    <property type="term" value="F:DNA-binding transcription activator activity, RNA polymerase II-specific"/>
    <property type="evidence" value="ECO:0007669"/>
    <property type="project" value="TreeGrafter"/>
</dbReference>
<evidence type="ECO:0000256" key="1">
    <source>
        <dbReference type="ARBA" id="ARBA00023125"/>
    </source>
</evidence>
<organism evidence="6 7">
    <name type="scientific">Hermanssonia centrifuga</name>
    <dbReference type="NCBI Taxonomy" id="98765"/>
    <lineage>
        <taxon>Eukaryota</taxon>
        <taxon>Fungi</taxon>
        <taxon>Dikarya</taxon>
        <taxon>Basidiomycota</taxon>
        <taxon>Agaricomycotina</taxon>
        <taxon>Agaricomycetes</taxon>
        <taxon>Polyporales</taxon>
        <taxon>Meruliaceae</taxon>
        <taxon>Hermanssonia</taxon>
    </lineage>
</organism>
<keyword evidence="7" id="KW-1185">Reference proteome</keyword>
<comment type="caution">
    <text evidence="6">The sequence shown here is derived from an EMBL/GenBank/DDBJ whole genome shotgun (WGS) entry which is preliminary data.</text>
</comment>
<accession>A0A4S4KLT3</accession>
<feature type="DNA-binding region" description="HMG box" evidence="3">
    <location>
        <begin position="92"/>
        <end position="194"/>
    </location>
</feature>
<dbReference type="InterPro" id="IPR009071">
    <property type="entry name" value="HMG_box_dom"/>
</dbReference>
<dbReference type="SUPFAM" id="SSF47095">
    <property type="entry name" value="HMG-box"/>
    <property type="match status" value="1"/>
</dbReference>
<gene>
    <name evidence="6" type="ORF">EW026_g2915</name>
</gene>